<reference evidence="6 7" key="1">
    <citation type="submission" date="2015-05" db="EMBL/GenBank/DDBJ databases">
        <title>A genomic and transcriptomic approach to investigate the blue pigment phenotype in Pseudomonas fluorescens.</title>
        <authorList>
            <person name="Andreani N.A."/>
            <person name="Cardazzo B."/>
        </authorList>
    </citation>
    <scope>NUCLEOTIDE SEQUENCE [LARGE SCALE GENOMIC DNA]</scope>
    <source>
        <strain evidence="6 7">Ps_22</strain>
    </source>
</reference>
<keyword evidence="4" id="KW-0804">Transcription</keyword>
<feature type="domain" description="HTH lysR-type" evidence="5">
    <location>
        <begin position="220"/>
        <end position="276"/>
    </location>
</feature>
<keyword evidence="3" id="KW-0238">DNA-binding</keyword>
<comment type="similarity">
    <text evidence="1">Belongs to the LysR transcriptional regulatory family.</text>
</comment>
<dbReference type="PATRIC" id="fig|294.194.peg.2509"/>
<dbReference type="SUPFAM" id="SSF53850">
    <property type="entry name" value="Periplasmic binding protein-like II"/>
    <property type="match status" value="1"/>
</dbReference>
<comment type="caution">
    <text evidence="6">The sequence shown here is derived from an EMBL/GenBank/DDBJ whole genome shotgun (WGS) entry which is preliminary data.</text>
</comment>
<evidence type="ECO:0000256" key="1">
    <source>
        <dbReference type="ARBA" id="ARBA00009437"/>
    </source>
</evidence>
<proteinExistence type="inferred from homology"/>
<dbReference type="GO" id="GO:0003700">
    <property type="term" value="F:DNA-binding transcription factor activity"/>
    <property type="evidence" value="ECO:0007669"/>
    <property type="project" value="InterPro"/>
</dbReference>
<name>A0A109LIH0_PSEFL</name>
<evidence type="ECO:0000313" key="7">
    <source>
        <dbReference type="Proteomes" id="UP000061348"/>
    </source>
</evidence>
<gene>
    <name evidence="6" type="primary">benM_1</name>
    <name evidence="6" type="ORF">PFLmoz3_02269</name>
</gene>
<dbReference type="Gene3D" id="3.40.190.10">
    <property type="entry name" value="Periplasmic binding protein-like II"/>
    <property type="match status" value="2"/>
</dbReference>
<dbReference type="InterPro" id="IPR036388">
    <property type="entry name" value="WH-like_DNA-bd_sf"/>
</dbReference>
<dbReference type="Pfam" id="PF00126">
    <property type="entry name" value="HTH_1"/>
    <property type="match status" value="1"/>
</dbReference>
<dbReference type="InterPro" id="IPR036390">
    <property type="entry name" value="WH_DNA-bd_sf"/>
</dbReference>
<dbReference type="Pfam" id="PF03466">
    <property type="entry name" value="LysR_substrate"/>
    <property type="match status" value="1"/>
</dbReference>
<evidence type="ECO:0000256" key="4">
    <source>
        <dbReference type="ARBA" id="ARBA00023163"/>
    </source>
</evidence>
<dbReference type="PANTHER" id="PTHR30346">
    <property type="entry name" value="TRANSCRIPTIONAL DUAL REGULATOR HCAR-RELATED"/>
    <property type="match status" value="1"/>
</dbReference>
<dbReference type="GO" id="GO:0032993">
    <property type="term" value="C:protein-DNA complex"/>
    <property type="evidence" value="ECO:0007669"/>
    <property type="project" value="TreeGrafter"/>
</dbReference>
<dbReference type="GO" id="GO:0003677">
    <property type="term" value="F:DNA binding"/>
    <property type="evidence" value="ECO:0007669"/>
    <property type="project" value="UniProtKB-KW"/>
</dbReference>
<dbReference type="InterPro" id="IPR000847">
    <property type="entry name" value="LysR_HTH_N"/>
</dbReference>
<sequence>MGQVAVDFTGADLQFEDAMTAQVEHFFGLADVLFGITAGQGPGHRQRITHTPAQQLADRQAQAFAEGVEQGAFDTGLGKGVAANTALQAQHRRVDVTRVLADQQRREVTVDVDLDAVGALVAVAQAADGGGFTDAFDAVGATQANDDKGLVLHSVHRQLVRAKGGQVDDDSFNRLDGANRHGNTHWVLYKFTSILFRIFLGFQYRIGLVRYPQGMKGVDMELRHLRYFQVLGETLNFTRAAERLHIAQPPLSRQIQQLEDELGVVLLERSRPLRLTEAGRFFYEHASVLLEQLGKVCDTTRRIGQGEKTWLGIGFAPSTLYGVLPELIRRLRTHEALELELGLSEMTTLQQVEALKAGRIDVGFGRIRIDDPAIVQRVLVEDRLVAVLPSGHPLLGAPATLAQLAGEPFVLYPGNPRPSYADHVIALFDAHGLSLKVAQWTNELQTAIGLVGAGMGVTLVPASVQVLHRADIGYTPIVEATATSPIILSRRVNDQSPGLTHCLQLVEELI</sequence>
<dbReference type="InterPro" id="IPR005119">
    <property type="entry name" value="LysR_subst-bd"/>
</dbReference>
<dbReference type="Proteomes" id="UP000061348">
    <property type="component" value="Unassembled WGS sequence"/>
</dbReference>
<dbReference type="PROSITE" id="PS50931">
    <property type="entry name" value="HTH_LYSR"/>
    <property type="match status" value="1"/>
</dbReference>
<evidence type="ECO:0000256" key="2">
    <source>
        <dbReference type="ARBA" id="ARBA00023015"/>
    </source>
</evidence>
<evidence type="ECO:0000256" key="3">
    <source>
        <dbReference type="ARBA" id="ARBA00023125"/>
    </source>
</evidence>
<evidence type="ECO:0000259" key="5">
    <source>
        <dbReference type="PROSITE" id="PS50931"/>
    </source>
</evidence>
<dbReference type="Gene3D" id="1.10.10.10">
    <property type="entry name" value="Winged helix-like DNA-binding domain superfamily/Winged helix DNA-binding domain"/>
    <property type="match status" value="1"/>
</dbReference>
<accession>A0A109LIH0</accession>
<dbReference type="CDD" id="cd08445">
    <property type="entry name" value="PBP2_BenM_CatM_CatR"/>
    <property type="match status" value="1"/>
</dbReference>
<dbReference type="PANTHER" id="PTHR30346:SF17">
    <property type="entry name" value="LYSR FAMILY TRANSCRIPTIONAL REGULATOR"/>
    <property type="match status" value="1"/>
</dbReference>
<dbReference type="PRINTS" id="PR00039">
    <property type="entry name" value="HTHLYSR"/>
</dbReference>
<dbReference type="EMBL" id="LCYA01000055">
    <property type="protein sequence ID" value="KWV88069.1"/>
    <property type="molecule type" value="Genomic_DNA"/>
</dbReference>
<dbReference type="SUPFAM" id="SSF46785">
    <property type="entry name" value="Winged helix' DNA-binding domain"/>
    <property type="match status" value="1"/>
</dbReference>
<organism evidence="6 7">
    <name type="scientific">Pseudomonas fluorescens</name>
    <dbReference type="NCBI Taxonomy" id="294"/>
    <lineage>
        <taxon>Bacteria</taxon>
        <taxon>Pseudomonadati</taxon>
        <taxon>Pseudomonadota</taxon>
        <taxon>Gammaproteobacteria</taxon>
        <taxon>Pseudomonadales</taxon>
        <taxon>Pseudomonadaceae</taxon>
        <taxon>Pseudomonas</taxon>
    </lineage>
</organism>
<dbReference type="AlphaFoldDB" id="A0A109LIH0"/>
<protein>
    <submittedName>
        <fullName evidence="6">HTH-type transcriptional regulator BenM</fullName>
    </submittedName>
</protein>
<keyword evidence="2" id="KW-0805">Transcription regulation</keyword>
<dbReference type="FunFam" id="1.10.10.10:FF:000001">
    <property type="entry name" value="LysR family transcriptional regulator"/>
    <property type="match status" value="1"/>
</dbReference>
<evidence type="ECO:0000313" key="6">
    <source>
        <dbReference type="EMBL" id="KWV88069.1"/>
    </source>
</evidence>